<evidence type="ECO:0000256" key="4">
    <source>
        <dbReference type="ARBA" id="ARBA00023163"/>
    </source>
</evidence>
<evidence type="ECO:0000256" key="5">
    <source>
        <dbReference type="ARBA" id="ARBA00023242"/>
    </source>
</evidence>
<gene>
    <name evidence="8" type="ORF">INT48_009236</name>
</gene>
<evidence type="ECO:0000256" key="2">
    <source>
        <dbReference type="ARBA" id="ARBA00023125"/>
    </source>
</evidence>
<dbReference type="AlphaFoldDB" id="A0A8H7VRY0"/>
<dbReference type="Pfam" id="PF00010">
    <property type="entry name" value="HLH"/>
    <property type="match status" value="1"/>
</dbReference>
<accession>A0A8H7VRY0</accession>
<reference evidence="8" key="1">
    <citation type="submission" date="2021-01" db="EMBL/GenBank/DDBJ databases">
        <title>Metabolic potential, ecology and presence of endohyphal bacteria is reflected in genomic diversity of Mucoromycotina.</title>
        <authorList>
            <person name="Muszewska A."/>
            <person name="Okrasinska A."/>
            <person name="Steczkiewicz K."/>
            <person name="Drgas O."/>
            <person name="Orlowska M."/>
            <person name="Perlinska-Lenart U."/>
            <person name="Aleksandrzak-Piekarczyk T."/>
            <person name="Szatraj K."/>
            <person name="Zielenkiewicz U."/>
            <person name="Pilsyk S."/>
            <person name="Malc E."/>
            <person name="Mieczkowski P."/>
            <person name="Kruszewska J.S."/>
            <person name="Biernat P."/>
            <person name="Pawlowska J."/>
        </authorList>
    </citation>
    <scope>NUCLEOTIDE SEQUENCE</scope>
    <source>
        <strain evidence="8">WA0000018081</strain>
    </source>
</reference>
<dbReference type="PANTHER" id="PTHR10328:SF3">
    <property type="entry name" value="PROTEIN MAX"/>
    <property type="match status" value="1"/>
</dbReference>
<dbReference type="SUPFAM" id="SSF47459">
    <property type="entry name" value="HLH, helix-loop-helix DNA-binding domain"/>
    <property type="match status" value="1"/>
</dbReference>
<dbReference type="Proteomes" id="UP000613177">
    <property type="component" value="Unassembled WGS sequence"/>
</dbReference>
<evidence type="ECO:0000256" key="3">
    <source>
        <dbReference type="ARBA" id="ARBA00023159"/>
    </source>
</evidence>
<feature type="compositionally biased region" description="Polar residues" evidence="6">
    <location>
        <begin position="76"/>
        <end position="85"/>
    </location>
</feature>
<dbReference type="GO" id="GO:0003677">
    <property type="term" value="F:DNA binding"/>
    <property type="evidence" value="ECO:0007669"/>
    <property type="project" value="UniProtKB-KW"/>
</dbReference>
<organism evidence="8 9">
    <name type="scientific">Thamnidium elegans</name>
    <dbReference type="NCBI Taxonomy" id="101142"/>
    <lineage>
        <taxon>Eukaryota</taxon>
        <taxon>Fungi</taxon>
        <taxon>Fungi incertae sedis</taxon>
        <taxon>Mucoromycota</taxon>
        <taxon>Mucoromycotina</taxon>
        <taxon>Mucoromycetes</taxon>
        <taxon>Mucorales</taxon>
        <taxon>Mucorineae</taxon>
        <taxon>Mucoraceae</taxon>
        <taxon>Thamnidium</taxon>
    </lineage>
</organism>
<dbReference type="InterPro" id="IPR011598">
    <property type="entry name" value="bHLH_dom"/>
</dbReference>
<name>A0A8H7VRY0_9FUNG</name>
<dbReference type="GO" id="GO:0045944">
    <property type="term" value="P:positive regulation of transcription by RNA polymerase II"/>
    <property type="evidence" value="ECO:0007669"/>
    <property type="project" value="TreeGrafter"/>
</dbReference>
<evidence type="ECO:0000313" key="9">
    <source>
        <dbReference type="Proteomes" id="UP000613177"/>
    </source>
</evidence>
<evidence type="ECO:0000256" key="6">
    <source>
        <dbReference type="SAM" id="MobiDB-lite"/>
    </source>
</evidence>
<protein>
    <recommendedName>
        <fullName evidence="7">BHLH domain-containing protein</fullName>
    </recommendedName>
</protein>
<dbReference type="SMART" id="SM00353">
    <property type="entry name" value="HLH"/>
    <property type="match status" value="1"/>
</dbReference>
<dbReference type="GO" id="GO:0003700">
    <property type="term" value="F:DNA-binding transcription factor activity"/>
    <property type="evidence" value="ECO:0007669"/>
    <property type="project" value="TreeGrafter"/>
</dbReference>
<evidence type="ECO:0000256" key="1">
    <source>
        <dbReference type="ARBA" id="ARBA00023015"/>
    </source>
</evidence>
<keyword evidence="1" id="KW-0805">Transcription regulation</keyword>
<dbReference type="PROSITE" id="PS50888">
    <property type="entry name" value="BHLH"/>
    <property type="match status" value="1"/>
</dbReference>
<keyword evidence="5" id="KW-0539">Nucleus</keyword>
<dbReference type="EMBL" id="JAEPRE010000180">
    <property type="protein sequence ID" value="KAG2230855.1"/>
    <property type="molecule type" value="Genomic_DNA"/>
</dbReference>
<evidence type="ECO:0000259" key="7">
    <source>
        <dbReference type="PROSITE" id="PS50888"/>
    </source>
</evidence>
<evidence type="ECO:0000313" key="8">
    <source>
        <dbReference type="EMBL" id="KAG2230855.1"/>
    </source>
</evidence>
<keyword evidence="9" id="KW-1185">Reference proteome</keyword>
<dbReference type="InterPro" id="IPR036638">
    <property type="entry name" value="HLH_DNA-bd_sf"/>
</dbReference>
<dbReference type="GO" id="GO:0090575">
    <property type="term" value="C:RNA polymerase II transcription regulator complex"/>
    <property type="evidence" value="ECO:0007669"/>
    <property type="project" value="TreeGrafter"/>
</dbReference>
<keyword evidence="3" id="KW-0010">Activator</keyword>
<dbReference type="Gene3D" id="4.10.280.10">
    <property type="entry name" value="Helix-loop-helix DNA-binding domain"/>
    <property type="match status" value="1"/>
</dbReference>
<sequence>MNSVQTQMYDQPYEMIDPYFSNGNQLQQHYLHQQQQIELERIRLVQQQAAIQQQKALFQMMYYEQQQDQFLMNNHMQEQPTSPSSLGDKEQRRAEHNAIERARRESLNTKFQQLAHSLPNLHNDRRPSKGTIIERTLEYVKLTVEKEEVLKTEIEQLRLANENLISNMTIDQTLISLSRTEISIIVVGKFASNLEMNISRDQAICMFFYVEYTEEKIKKYRKRIKYFDTVEICYNATHLGLIKSNL</sequence>
<proteinExistence type="predicted"/>
<dbReference type="PANTHER" id="PTHR10328">
    <property type="entry name" value="PROTEIN MAX MYC-ASSOCIATED FACTOR X"/>
    <property type="match status" value="1"/>
</dbReference>
<comment type="caution">
    <text evidence="8">The sequence shown here is derived from an EMBL/GenBank/DDBJ whole genome shotgun (WGS) entry which is preliminary data.</text>
</comment>
<keyword evidence="4" id="KW-0804">Transcription</keyword>
<dbReference type="GO" id="GO:0046983">
    <property type="term" value="F:protein dimerization activity"/>
    <property type="evidence" value="ECO:0007669"/>
    <property type="project" value="InterPro"/>
</dbReference>
<keyword evidence="2" id="KW-0238">DNA-binding</keyword>
<feature type="region of interest" description="Disordered" evidence="6">
    <location>
        <begin position="76"/>
        <end position="95"/>
    </location>
</feature>
<feature type="domain" description="BHLH" evidence="7">
    <location>
        <begin position="91"/>
        <end position="143"/>
    </location>
</feature>